<evidence type="ECO:0000313" key="2">
    <source>
        <dbReference type="EMBL" id="GMA34734.1"/>
    </source>
</evidence>
<accession>A0ABQ6IAA4</accession>
<evidence type="ECO:0000256" key="1">
    <source>
        <dbReference type="SAM" id="MobiDB-lite"/>
    </source>
</evidence>
<protein>
    <submittedName>
        <fullName evidence="2">Uncharacterized protein</fullName>
    </submittedName>
</protein>
<name>A0ABQ6IAA4_9MICO</name>
<gene>
    <name evidence="2" type="ORF">GCM10025876_09380</name>
</gene>
<dbReference type="RefSeq" id="WP_284327562.1">
    <property type="nucleotide sequence ID" value="NZ_BSUN01000001.1"/>
</dbReference>
<reference evidence="3" key="1">
    <citation type="journal article" date="2019" name="Int. J. Syst. Evol. Microbiol.">
        <title>The Global Catalogue of Microorganisms (GCM) 10K type strain sequencing project: providing services to taxonomists for standard genome sequencing and annotation.</title>
        <authorList>
            <consortium name="The Broad Institute Genomics Platform"/>
            <consortium name="The Broad Institute Genome Sequencing Center for Infectious Disease"/>
            <person name="Wu L."/>
            <person name="Ma J."/>
        </authorList>
    </citation>
    <scope>NUCLEOTIDE SEQUENCE [LARGE SCALE GENOMIC DNA]</scope>
    <source>
        <strain evidence="3">NBRC 112299</strain>
    </source>
</reference>
<evidence type="ECO:0000313" key="3">
    <source>
        <dbReference type="Proteomes" id="UP001157125"/>
    </source>
</evidence>
<comment type="caution">
    <text evidence="2">The sequence shown here is derived from an EMBL/GenBank/DDBJ whole genome shotgun (WGS) entry which is preliminary data.</text>
</comment>
<keyword evidence="3" id="KW-1185">Reference proteome</keyword>
<sequence length="84" mass="8876">MKTATTYREAVTAFIEASPWLSPVDMPALVTLTSLADLLDAGDPKPATVAQFGLTYRSLLKTAPQADAGAEDPLEAALRDAAER</sequence>
<feature type="region of interest" description="Disordered" evidence="1">
    <location>
        <begin position="65"/>
        <end position="84"/>
    </location>
</feature>
<organism evidence="2 3">
    <name type="scientific">Demequina litorisediminis</name>
    <dbReference type="NCBI Taxonomy" id="1849022"/>
    <lineage>
        <taxon>Bacteria</taxon>
        <taxon>Bacillati</taxon>
        <taxon>Actinomycetota</taxon>
        <taxon>Actinomycetes</taxon>
        <taxon>Micrococcales</taxon>
        <taxon>Demequinaceae</taxon>
        <taxon>Demequina</taxon>
    </lineage>
</organism>
<dbReference type="Proteomes" id="UP001157125">
    <property type="component" value="Unassembled WGS sequence"/>
</dbReference>
<dbReference type="EMBL" id="BSUN01000001">
    <property type="protein sequence ID" value="GMA34734.1"/>
    <property type="molecule type" value="Genomic_DNA"/>
</dbReference>
<proteinExistence type="predicted"/>